<dbReference type="PANTHER" id="PTHR21581">
    <property type="entry name" value="D-ALANYL-D-ALANINE CARBOXYPEPTIDASE"/>
    <property type="match status" value="1"/>
</dbReference>
<accession>A0ABV6ZT40</accession>
<dbReference type="InterPro" id="IPR015956">
    <property type="entry name" value="Peniciliin-bd_prot_C_sf"/>
</dbReference>
<name>A0ABV6ZT40_9PROT</name>
<evidence type="ECO:0000256" key="6">
    <source>
        <dbReference type="ARBA" id="ARBA00022670"/>
    </source>
</evidence>
<dbReference type="Gene3D" id="3.40.710.10">
    <property type="entry name" value="DD-peptidase/beta-lactamase superfamily"/>
    <property type="match status" value="1"/>
</dbReference>
<evidence type="ECO:0000256" key="1">
    <source>
        <dbReference type="ARBA" id="ARBA00003217"/>
    </source>
</evidence>
<gene>
    <name evidence="16" type="ORF">ACFOOR_00555</name>
</gene>
<sequence length="377" mass="40549">MRAVLSAFLIFALAPLAAAQTFETEATHAVIYDVETDTVLWSHNGDEPMPPASMSKLMTILMAFEAIDEGRLSLDDELPVSEEAWRRGGSASGSSTMFLDVNSRARVDDLLRGIIVQSGNDACIVIAEALGGTEANFAAMMTDRARELGLTSASFANSTGWPDPQQRISALDLARLAAIIIEEHPDLYEIYAEREFTYNGIRQFNRNPLLGVFDGADGLKTGHTSESGYGLVGSAVRDGQRRIIVFNGMGSERARASEAERLMRASFAEFAVYDLFEAGAEVGRAELFMGREADVALVTSEPISVGLSRAARREMSVAVVYEGPVPAPVAEGDVIAHLVVEAPGYDTQRFPLVAAAGVDRKGMFGRAADALVHLIRG</sequence>
<dbReference type="InterPro" id="IPR001967">
    <property type="entry name" value="Peptidase_S11_N"/>
</dbReference>
<dbReference type="Gene3D" id="2.60.410.10">
    <property type="entry name" value="D-Ala-D-Ala carboxypeptidase, C-terminal domain"/>
    <property type="match status" value="1"/>
</dbReference>
<keyword evidence="5 16" id="KW-0121">Carboxypeptidase</keyword>
<keyword evidence="10" id="KW-0573">Peptidoglycan synthesis</keyword>
<dbReference type="EMBL" id="JBHRSV010000001">
    <property type="protein sequence ID" value="MFC2924590.1"/>
    <property type="molecule type" value="Genomic_DNA"/>
</dbReference>
<keyword evidence="9" id="KW-0133">Cell shape</keyword>
<evidence type="ECO:0000256" key="9">
    <source>
        <dbReference type="ARBA" id="ARBA00022960"/>
    </source>
</evidence>
<evidence type="ECO:0000256" key="2">
    <source>
        <dbReference type="ARBA" id="ARBA00004752"/>
    </source>
</evidence>
<reference evidence="17" key="1">
    <citation type="journal article" date="2019" name="Int. J. Syst. Evol. Microbiol.">
        <title>The Global Catalogue of Microorganisms (GCM) 10K type strain sequencing project: providing services to taxonomists for standard genome sequencing and annotation.</title>
        <authorList>
            <consortium name="The Broad Institute Genomics Platform"/>
            <consortium name="The Broad Institute Genome Sequencing Center for Infectious Disease"/>
            <person name="Wu L."/>
            <person name="Ma J."/>
        </authorList>
    </citation>
    <scope>NUCLEOTIDE SEQUENCE [LARGE SCALE GENOMIC DNA]</scope>
    <source>
        <strain evidence="17">KCTC 52487</strain>
    </source>
</reference>
<keyword evidence="6" id="KW-0645">Protease</keyword>
<dbReference type="PANTHER" id="PTHR21581:SF6">
    <property type="entry name" value="TRAFFICKING PROTEIN PARTICLE COMPLEX SUBUNIT 12"/>
    <property type="match status" value="1"/>
</dbReference>
<evidence type="ECO:0000256" key="13">
    <source>
        <dbReference type="RuleBase" id="RU004016"/>
    </source>
</evidence>
<dbReference type="SMART" id="SM00936">
    <property type="entry name" value="PBP5_C"/>
    <property type="match status" value="1"/>
</dbReference>
<dbReference type="Proteomes" id="UP001595379">
    <property type="component" value="Unassembled WGS sequence"/>
</dbReference>
<evidence type="ECO:0000256" key="7">
    <source>
        <dbReference type="ARBA" id="ARBA00022729"/>
    </source>
</evidence>
<organism evidence="16 17">
    <name type="scientific">Hyphobacterium vulgare</name>
    <dbReference type="NCBI Taxonomy" id="1736751"/>
    <lineage>
        <taxon>Bacteria</taxon>
        <taxon>Pseudomonadati</taxon>
        <taxon>Pseudomonadota</taxon>
        <taxon>Alphaproteobacteria</taxon>
        <taxon>Maricaulales</taxon>
        <taxon>Maricaulaceae</taxon>
        <taxon>Hyphobacterium</taxon>
    </lineage>
</organism>
<comment type="similarity">
    <text evidence="3 13">Belongs to the peptidase S11 family.</text>
</comment>
<dbReference type="Pfam" id="PF00768">
    <property type="entry name" value="Peptidase_S11"/>
    <property type="match status" value="1"/>
</dbReference>
<feature type="chain" id="PRO_5047106037" description="serine-type D-Ala-D-Ala carboxypeptidase" evidence="14">
    <location>
        <begin position="20"/>
        <end position="377"/>
    </location>
</feature>
<evidence type="ECO:0000256" key="4">
    <source>
        <dbReference type="ARBA" id="ARBA00012448"/>
    </source>
</evidence>
<keyword evidence="7 14" id="KW-0732">Signal</keyword>
<evidence type="ECO:0000313" key="17">
    <source>
        <dbReference type="Proteomes" id="UP001595379"/>
    </source>
</evidence>
<evidence type="ECO:0000256" key="14">
    <source>
        <dbReference type="SAM" id="SignalP"/>
    </source>
</evidence>
<keyword evidence="8 16" id="KW-0378">Hydrolase</keyword>
<dbReference type="SUPFAM" id="SSF69189">
    <property type="entry name" value="Penicillin-binding protein associated domain"/>
    <property type="match status" value="1"/>
</dbReference>
<proteinExistence type="inferred from homology"/>
<dbReference type="EC" id="3.4.16.4" evidence="4"/>
<evidence type="ECO:0000313" key="16">
    <source>
        <dbReference type="EMBL" id="MFC2924590.1"/>
    </source>
</evidence>
<evidence type="ECO:0000256" key="8">
    <source>
        <dbReference type="ARBA" id="ARBA00022801"/>
    </source>
</evidence>
<comment type="catalytic activity">
    <reaction evidence="12">
        <text>Preferential cleavage: (Ac)2-L-Lys-D-Ala-|-D-Ala. Also transpeptidation of peptidyl-alanyl moieties that are N-acyl substituents of D-alanine.</text>
        <dbReference type="EC" id="3.4.16.4"/>
    </reaction>
</comment>
<dbReference type="GO" id="GO:0004180">
    <property type="term" value="F:carboxypeptidase activity"/>
    <property type="evidence" value="ECO:0007669"/>
    <property type="project" value="UniProtKB-KW"/>
</dbReference>
<evidence type="ECO:0000256" key="12">
    <source>
        <dbReference type="ARBA" id="ARBA00034000"/>
    </source>
</evidence>
<dbReference type="PRINTS" id="PR00725">
    <property type="entry name" value="DADACBPTASE1"/>
</dbReference>
<dbReference type="InterPro" id="IPR012907">
    <property type="entry name" value="Peptidase_S11_C"/>
</dbReference>
<comment type="caution">
    <text evidence="16">The sequence shown here is derived from an EMBL/GenBank/DDBJ whole genome shotgun (WGS) entry which is preliminary data.</text>
</comment>
<keyword evidence="11" id="KW-0961">Cell wall biogenesis/degradation</keyword>
<evidence type="ECO:0000256" key="3">
    <source>
        <dbReference type="ARBA" id="ARBA00007164"/>
    </source>
</evidence>
<evidence type="ECO:0000256" key="11">
    <source>
        <dbReference type="ARBA" id="ARBA00023316"/>
    </source>
</evidence>
<protein>
    <recommendedName>
        <fullName evidence="4">serine-type D-Ala-D-Ala carboxypeptidase</fullName>
        <ecNumber evidence="4">3.4.16.4</ecNumber>
    </recommendedName>
</protein>
<dbReference type="RefSeq" id="WP_343163696.1">
    <property type="nucleotide sequence ID" value="NZ_JBHRSV010000001.1"/>
</dbReference>
<comment type="pathway">
    <text evidence="2">Cell wall biogenesis; peptidoglycan biosynthesis.</text>
</comment>
<dbReference type="Pfam" id="PF07943">
    <property type="entry name" value="PBP5_C"/>
    <property type="match status" value="1"/>
</dbReference>
<evidence type="ECO:0000259" key="15">
    <source>
        <dbReference type="SMART" id="SM00936"/>
    </source>
</evidence>
<dbReference type="InterPro" id="IPR018044">
    <property type="entry name" value="Peptidase_S11"/>
</dbReference>
<dbReference type="InterPro" id="IPR012338">
    <property type="entry name" value="Beta-lactam/transpept-like"/>
</dbReference>
<dbReference type="SUPFAM" id="SSF56601">
    <property type="entry name" value="beta-lactamase/transpeptidase-like"/>
    <property type="match status" value="1"/>
</dbReference>
<evidence type="ECO:0000256" key="5">
    <source>
        <dbReference type="ARBA" id="ARBA00022645"/>
    </source>
</evidence>
<keyword evidence="17" id="KW-1185">Reference proteome</keyword>
<feature type="domain" description="Peptidase S11 D-Ala-D-Ala carboxypeptidase A C-terminal" evidence="15">
    <location>
        <begin position="270"/>
        <end position="360"/>
    </location>
</feature>
<feature type="signal peptide" evidence="14">
    <location>
        <begin position="1"/>
        <end position="19"/>
    </location>
</feature>
<dbReference type="InterPro" id="IPR037167">
    <property type="entry name" value="Peptidase_S11_C_sf"/>
</dbReference>
<comment type="function">
    <text evidence="1">Removes C-terminal D-alanyl residues from sugar-peptide cell wall precursors.</text>
</comment>
<evidence type="ECO:0000256" key="10">
    <source>
        <dbReference type="ARBA" id="ARBA00022984"/>
    </source>
</evidence>